<dbReference type="Gene3D" id="3.90.320.10">
    <property type="match status" value="2"/>
</dbReference>
<gene>
    <name evidence="2" type="ordered locus">NT01EI_2041</name>
</gene>
<reference evidence="2 3" key="2">
    <citation type="journal article" date="2012" name="J. Bacteriol.">
        <title>Genome Sequence of Edwardsiella ictaluri 93-146, a Strain Associated with a Natural Channel Catfish Outbreak of Enteric Septicemia of Catfish.</title>
        <authorList>
            <person name="Williams M.L."/>
            <person name="Gillaspy A.F."/>
            <person name="Dyer D.W."/>
            <person name="Thune R.L."/>
            <person name="Waldbieser G.C."/>
            <person name="Schuster S.C."/>
            <person name="Gipson J."/>
            <person name="Zaitshik J."/>
            <person name="Landry C."/>
            <person name="Banes M.M."/>
            <person name="Lawrence M.L."/>
        </authorList>
    </citation>
    <scope>NUCLEOTIDE SEQUENCE [LARGE SCALE GENOMIC DNA]</scope>
    <source>
        <strain evidence="2 3">93-146</strain>
    </source>
</reference>
<dbReference type="AlphaFoldDB" id="C5BBP6"/>
<dbReference type="HOGENOM" id="CLU_009076_3_4_6"/>
<evidence type="ECO:0000256" key="1">
    <source>
        <dbReference type="SAM" id="MobiDB-lite"/>
    </source>
</evidence>
<evidence type="ECO:0000313" key="2">
    <source>
        <dbReference type="EMBL" id="ACR69217.1"/>
    </source>
</evidence>
<dbReference type="PATRIC" id="fig|634503.3.peg.1826"/>
<feature type="region of interest" description="Disordered" evidence="1">
    <location>
        <begin position="341"/>
        <end position="363"/>
    </location>
</feature>
<dbReference type="InterPro" id="IPR010584">
    <property type="entry name" value="ExoDNase_VIII"/>
</dbReference>
<feature type="region of interest" description="Disordered" evidence="1">
    <location>
        <begin position="85"/>
        <end position="126"/>
    </location>
</feature>
<name>C5BBP6_EDWI9</name>
<dbReference type="GeneID" id="69538977"/>
<dbReference type="Proteomes" id="UP000001485">
    <property type="component" value="Chromosome"/>
</dbReference>
<dbReference type="KEGG" id="eic:NT01EI_2041"/>
<dbReference type="OrthoDB" id="256590at2"/>
<feature type="compositionally biased region" description="Acidic residues" evidence="1">
    <location>
        <begin position="112"/>
        <end position="123"/>
    </location>
</feature>
<dbReference type="EMBL" id="CP001600">
    <property type="protein sequence ID" value="ACR69217.1"/>
    <property type="molecule type" value="Genomic_DNA"/>
</dbReference>
<feature type="region of interest" description="Disordered" evidence="1">
    <location>
        <begin position="378"/>
        <end position="413"/>
    </location>
</feature>
<dbReference type="RefSeq" id="WP_015871350.1">
    <property type="nucleotide sequence ID" value="NC_012779.2"/>
</dbReference>
<protein>
    <submittedName>
        <fullName evidence="2">Uncharacterized protein</fullName>
    </submittedName>
</protein>
<accession>C5BBP6</accession>
<evidence type="ECO:0000313" key="3">
    <source>
        <dbReference type="Proteomes" id="UP000001485"/>
    </source>
</evidence>
<dbReference type="Pfam" id="PF06630">
    <property type="entry name" value="Exonuc_VIII"/>
    <property type="match status" value="1"/>
</dbReference>
<organism evidence="2 3">
    <name type="scientific">Edwardsiella ictaluri (strain 93-146)</name>
    <dbReference type="NCBI Taxonomy" id="634503"/>
    <lineage>
        <taxon>Bacteria</taxon>
        <taxon>Pseudomonadati</taxon>
        <taxon>Pseudomonadota</taxon>
        <taxon>Gammaproteobacteria</taxon>
        <taxon>Enterobacterales</taxon>
        <taxon>Hafniaceae</taxon>
        <taxon>Edwardsiella</taxon>
    </lineage>
</organism>
<reference evidence="3" key="1">
    <citation type="submission" date="2009-03" db="EMBL/GenBank/DDBJ databases">
        <title>Complete genome sequence of Edwardsiella ictaluri 93-146.</title>
        <authorList>
            <person name="Williams M.L."/>
            <person name="Gillaspy A.F."/>
            <person name="Dyer D.W."/>
            <person name="Thune R.L."/>
            <person name="Waldbieser G.C."/>
            <person name="Schuster S.C."/>
            <person name="Gipson J."/>
            <person name="Zaitshik J."/>
            <person name="Landry C."/>
            <person name="Lawrence M.L."/>
        </authorList>
    </citation>
    <scope>NUCLEOTIDE SEQUENCE [LARGE SCALE GENOMIC DNA]</scope>
    <source>
        <strain evidence="3">93-146</strain>
    </source>
</reference>
<proteinExistence type="predicted"/>
<dbReference type="GO" id="GO:0051908">
    <property type="term" value="F:double-stranded DNA 5'-3' DNA exonuclease activity"/>
    <property type="evidence" value="ECO:0007669"/>
    <property type="project" value="InterPro"/>
</dbReference>
<dbReference type="InterPro" id="IPR011604">
    <property type="entry name" value="PDDEXK-like_dom_sf"/>
</dbReference>
<sequence>MSETFAFLTKAKKKSGKPDMMFWCSATNERIARSKLSIALDAAGLDEADYFNPQRTHLPVVDDLPPEDVLSSDFCRHYQMEDNNWVRRQEPLPPAKTAPPSGEPQPPSAPAEPEESAPAEPDDTPLSFRQLPLEQRAALVQLYGPRDYYLDDLPTALEILNAEGEIYASNYHLAVAIGKCRELAQQDAAGLDALIMQIQQRYNHNIPKWPELVTFIRQRMTAGALTTASGATRGAPVMLAPGCPFDTEFLRHTIACALQPANGYDLLTPDPAIVARAQQLMAHSDKALTIWYTLLANTPGILEIHPDQIFAMIQAAPESIAWDEGATRRFICENLGVIQPVPRRAPPQQEDRSGDAAPLNPAPGDMTALFAASPLASLPTESAPDTATPTQEQDKKQEQVTPPRFEPGRYPGLSSADYHAANGISSTMLKDARISLMYFHGRHIAKTIPREASPALLLGSLIHTLALEPEKFAAEYALEPQLPPDVFTGSESMKKVIEAHNATLPAPLSADQLKAPLLAHNAGLPAPLPLSGSADELARLYAALPAAFQTLEQPEGASAIKTCLKAYNASLPAPLKTGGSRDALLEQLAQIDPAAVEAERQKPQPLNTSGKKEELMASLRQIQPDARFADEILADWQRQAAGKIPVSQAQYTLCCAICDALLADALAGPLLRHPRREVEVSYFGLDDNTGLEIRVRPDVEIDTGHARIGLDLKSVSLGYVKQDNLRTRLHREIIERDYHLSAGMYCDLAMLDQFFWIFVNKDPGYHWVALVEASPDELALGRLEYQRQLAAIRQAMDSNHWPGPIVDVITDELTDYEQRRLQHLAA</sequence>
<feature type="compositionally biased region" description="Pro residues" evidence="1">
    <location>
        <begin position="91"/>
        <end position="110"/>
    </location>
</feature>